<dbReference type="PROSITE" id="PS51373">
    <property type="entry name" value="HIPIP"/>
    <property type="match status" value="1"/>
</dbReference>
<dbReference type="EMBL" id="CP013189">
    <property type="protein sequence ID" value="ALO47414.1"/>
    <property type="molecule type" value="Genomic_DNA"/>
</dbReference>
<keyword evidence="6 8" id="KW-0408">Iron</keyword>
<dbReference type="SUPFAM" id="SSF57652">
    <property type="entry name" value="HIPIP (high potential iron protein)"/>
    <property type="match status" value="1"/>
</dbReference>
<organism evidence="10 11">
    <name type="scientific">Pseudohongiella spirulinae</name>
    <dbReference type="NCBI Taxonomy" id="1249552"/>
    <lineage>
        <taxon>Bacteria</taxon>
        <taxon>Pseudomonadati</taxon>
        <taxon>Pseudomonadota</taxon>
        <taxon>Gammaproteobacteria</taxon>
        <taxon>Pseudomonadales</taxon>
        <taxon>Pseudohongiellaceae</taxon>
        <taxon>Pseudohongiella</taxon>
    </lineage>
</organism>
<name>A0A0S2KGF8_9GAMM</name>
<evidence type="ECO:0000256" key="5">
    <source>
        <dbReference type="ARBA" id="ARBA00022982"/>
    </source>
</evidence>
<evidence type="ECO:0000313" key="10">
    <source>
        <dbReference type="EMBL" id="ALO47414.1"/>
    </source>
</evidence>
<dbReference type="PROSITE" id="PS51257">
    <property type="entry name" value="PROKAR_LIPOPROTEIN"/>
    <property type="match status" value="1"/>
</dbReference>
<comment type="subunit">
    <text evidence="8">Homodimer.</text>
</comment>
<keyword evidence="3 8" id="KW-0004">4Fe-4S</keyword>
<dbReference type="Pfam" id="PF01355">
    <property type="entry name" value="HIPIP"/>
    <property type="match status" value="1"/>
</dbReference>
<keyword evidence="5 8" id="KW-0249">Electron transport</keyword>
<keyword evidence="11" id="KW-1185">Reference proteome</keyword>
<keyword evidence="4 8" id="KW-0479">Metal-binding</keyword>
<keyword evidence="2 8" id="KW-0813">Transport</keyword>
<dbReference type="GO" id="GO:0009055">
    <property type="term" value="F:electron transfer activity"/>
    <property type="evidence" value="ECO:0007669"/>
    <property type="project" value="InterPro"/>
</dbReference>
<dbReference type="InterPro" id="IPR000170">
    <property type="entry name" value="High_potential_FeS_prot"/>
</dbReference>
<evidence type="ECO:0000256" key="3">
    <source>
        <dbReference type="ARBA" id="ARBA00022485"/>
    </source>
</evidence>
<dbReference type="Gene3D" id="4.10.490.10">
    <property type="entry name" value="High potential iron-sulphur protein"/>
    <property type="match status" value="1"/>
</dbReference>
<evidence type="ECO:0000256" key="4">
    <source>
        <dbReference type="ARBA" id="ARBA00022723"/>
    </source>
</evidence>
<evidence type="ECO:0000256" key="2">
    <source>
        <dbReference type="ARBA" id="ARBA00022448"/>
    </source>
</evidence>
<gene>
    <name evidence="10" type="ORF">PS2015_2782</name>
</gene>
<reference evidence="10 11" key="1">
    <citation type="submission" date="2015-11" db="EMBL/GenBank/DDBJ databases">
        <authorList>
            <person name="Zhang Y."/>
            <person name="Guo Z."/>
        </authorList>
    </citation>
    <scope>NUCLEOTIDE SEQUENCE [LARGE SCALE GENOMIC DNA]</scope>
    <source>
        <strain evidence="10 11">KCTC 32221</strain>
    </source>
</reference>
<sequence length="111" mass="11576">MDKKISRRTVLLRAVQIPVGGSILFGLSACGSDSGNSTAMLCADPSQMTSAQESVRRTLRYTEVSPDPAKVCSGCDFFHAGSEAGGCGTCEMFTGNPVNPGGYCDSWSVDA</sequence>
<dbReference type="InterPro" id="IPR036369">
    <property type="entry name" value="HIPIP_sf"/>
</dbReference>
<dbReference type="GO" id="GO:0019646">
    <property type="term" value="P:aerobic electron transport chain"/>
    <property type="evidence" value="ECO:0007669"/>
    <property type="project" value="InterPro"/>
</dbReference>
<evidence type="ECO:0000313" key="11">
    <source>
        <dbReference type="Proteomes" id="UP000065641"/>
    </source>
</evidence>
<protein>
    <recommendedName>
        <fullName evidence="8">High-potential iron-sulfur protein</fullName>
        <shortName evidence="8">HiPIP</shortName>
    </recommendedName>
</protein>
<evidence type="ECO:0000256" key="6">
    <source>
        <dbReference type="ARBA" id="ARBA00023004"/>
    </source>
</evidence>
<dbReference type="STRING" id="1249552.PS2015_2782"/>
<dbReference type="AlphaFoldDB" id="A0A0S2KGF8"/>
<keyword evidence="7 8" id="KW-0411">Iron-sulfur</keyword>
<evidence type="ECO:0000259" key="9">
    <source>
        <dbReference type="PROSITE" id="PS51373"/>
    </source>
</evidence>
<dbReference type="RefSeq" id="WP_058022807.1">
    <property type="nucleotide sequence ID" value="NZ_CP013189.1"/>
</dbReference>
<accession>A0A0S2KGF8</accession>
<comment type="similarity">
    <text evidence="8">Belongs to the high-potential iron-sulfur protein (HiPIP) family.</text>
</comment>
<evidence type="ECO:0000256" key="1">
    <source>
        <dbReference type="ARBA" id="ARBA00002137"/>
    </source>
</evidence>
<dbReference type="OrthoDB" id="5298540at2"/>
<feature type="domain" description="High potential iron-sulfur proteins family profile" evidence="9">
    <location>
        <begin position="43"/>
        <end position="111"/>
    </location>
</feature>
<dbReference type="KEGG" id="pspi:PS2015_2782"/>
<evidence type="ECO:0000256" key="8">
    <source>
        <dbReference type="RuleBase" id="RU000620"/>
    </source>
</evidence>
<comment type="function">
    <text evidence="1 8">Specific class of high-redox-potential 4Fe-4S ferredoxins. Functions in anaerobic electron transport in most purple and in some other photosynthetic bacteria and in at least one genus (Paracoccus) of halophilic, denitrifying bacteria.</text>
</comment>
<dbReference type="GO" id="GO:0051539">
    <property type="term" value="F:4 iron, 4 sulfur cluster binding"/>
    <property type="evidence" value="ECO:0007669"/>
    <property type="project" value="UniProtKB-KW"/>
</dbReference>
<proteinExistence type="inferred from homology"/>
<evidence type="ECO:0000256" key="7">
    <source>
        <dbReference type="ARBA" id="ARBA00023014"/>
    </source>
</evidence>
<dbReference type="GO" id="GO:0046872">
    <property type="term" value="F:metal ion binding"/>
    <property type="evidence" value="ECO:0007669"/>
    <property type="project" value="UniProtKB-KW"/>
</dbReference>
<dbReference type="Proteomes" id="UP000065641">
    <property type="component" value="Chromosome"/>
</dbReference>